<accession>A0A8J5F529</accession>
<dbReference type="PANTHER" id="PTHR26312:SF132">
    <property type="entry name" value="OS01G0855200 PROTEIN"/>
    <property type="match status" value="1"/>
</dbReference>
<evidence type="ECO:0008006" key="4">
    <source>
        <dbReference type="Google" id="ProtNLM"/>
    </source>
</evidence>
<proteinExistence type="predicted"/>
<dbReference type="PANTHER" id="PTHR26312">
    <property type="entry name" value="TETRATRICOPEPTIDE REPEAT PROTEIN 5"/>
    <property type="match status" value="1"/>
</dbReference>
<keyword evidence="3" id="KW-1185">Reference proteome</keyword>
<organism evidence="2 3">
    <name type="scientific">Zingiber officinale</name>
    <name type="common">Ginger</name>
    <name type="synonym">Amomum zingiber</name>
    <dbReference type="NCBI Taxonomy" id="94328"/>
    <lineage>
        <taxon>Eukaryota</taxon>
        <taxon>Viridiplantae</taxon>
        <taxon>Streptophyta</taxon>
        <taxon>Embryophyta</taxon>
        <taxon>Tracheophyta</taxon>
        <taxon>Spermatophyta</taxon>
        <taxon>Magnoliopsida</taxon>
        <taxon>Liliopsida</taxon>
        <taxon>Zingiberales</taxon>
        <taxon>Zingiberaceae</taxon>
        <taxon>Zingiber</taxon>
    </lineage>
</organism>
<sequence>MGVQAAAFAVVVTTVRSSKRKGVASYCGRDRALVSTFLGVCESGKLLRAKEVGRGGGGRRSLDHGHALRGRARMEHFPTGCGDDGWEEEKEEEFVQRLEELTLELQQQQGNGSAESKSFASFCFDASPAVSHPSSSLRKQESSTEPPWVPVRPEPPDWSDQIVPASVEKNANSVEIPLSLRIIKRKKRWEDGWWLREAGESAYCSVKRAFSSMVFMIRELQKYTLQMREELLREDLQGILARVQQEMNSSFVWLFQQIFSCTPTLMVSVMLLLANFTVYSMGHLDASAMAAPNPPTQLETVTVEHRRQIHGDHSSIRTTSIGRTASVGGNGGGGKTRPVVGATGDGQSGEESVAYSTIFPDAVSTALGTVTTEVGAMAEEQEEARVWKGILEEVSGIQKSTRDDALMDEETLRQLVSPVTVDLEADDYDDYLRTEITYQNALSEDPENALLLANFAQFLYLVLRDHDRADFYFKKAVASKPADGEALSRYASFLWVARKDLAAAEETFLEAMEADPGNAASYAHFLWSTGGGDTCYPPDAGGAS</sequence>
<evidence type="ECO:0000313" key="3">
    <source>
        <dbReference type="Proteomes" id="UP000734854"/>
    </source>
</evidence>
<feature type="region of interest" description="Disordered" evidence="1">
    <location>
        <begin position="131"/>
        <end position="155"/>
    </location>
</feature>
<evidence type="ECO:0000256" key="1">
    <source>
        <dbReference type="SAM" id="MobiDB-lite"/>
    </source>
</evidence>
<reference evidence="2 3" key="1">
    <citation type="submission" date="2020-08" db="EMBL/GenBank/DDBJ databases">
        <title>Plant Genome Project.</title>
        <authorList>
            <person name="Zhang R.-G."/>
        </authorList>
    </citation>
    <scope>NUCLEOTIDE SEQUENCE [LARGE SCALE GENOMIC DNA]</scope>
    <source>
        <tissue evidence="2">Rhizome</tissue>
    </source>
</reference>
<evidence type="ECO:0000313" key="2">
    <source>
        <dbReference type="EMBL" id="KAG6478703.1"/>
    </source>
</evidence>
<dbReference type="OrthoDB" id="1924189at2759"/>
<comment type="caution">
    <text evidence="2">The sequence shown here is derived from an EMBL/GenBank/DDBJ whole genome shotgun (WGS) entry which is preliminary data.</text>
</comment>
<dbReference type="Proteomes" id="UP000734854">
    <property type="component" value="Unassembled WGS sequence"/>
</dbReference>
<name>A0A8J5F529_ZINOF</name>
<feature type="region of interest" description="Disordered" evidence="1">
    <location>
        <begin position="313"/>
        <end position="348"/>
    </location>
</feature>
<dbReference type="EMBL" id="JACMSC010000017">
    <property type="protein sequence ID" value="KAG6478703.1"/>
    <property type="molecule type" value="Genomic_DNA"/>
</dbReference>
<protein>
    <recommendedName>
        <fullName evidence="4">Tetratricopeptide repeat (TPR)-like superfamily protein</fullName>
    </recommendedName>
</protein>
<dbReference type="AlphaFoldDB" id="A0A8J5F529"/>
<gene>
    <name evidence="2" type="ORF">ZIOFF_062147</name>
</gene>